<dbReference type="InterPro" id="IPR000524">
    <property type="entry name" value="Tscrpt_reg_HTH_GntR"/>
</dbReference>
<dbReference type="GO" id="GO:0003677">
    <property type="term" value="F:DNA binding"/>
    <property type="evidence" value="ECO:0007669"/>
    <property type="project" value="UniProtKB-KW"/>
</dbReference>
<comment type="similarity">
    <text evidence="2">In the C-terminal section; belongs to the class-I pyridoxal-phosphate-dependent aminotransferase family.</text>
</comment>
<evidence type="ECO:0000256" key="1">
    <source>
        <dbReference type="ARBA" id="ARBA00001933"/>
    </source>
</evidence>
<dbReference type="Pfam" id="PF00155">
    <property type="entry name" value="Aminotran_1_2"/>
    <property type="match status" value="1"/>
</dbReference>
<dbReference type="GO" id="GO:0003700">
    <property type="term" value="F:DNA-binding transcription factor activity"/>
    <property type="evidence" value="ECO:0007669"/>
    <property type="project" value="InterPro"/>
</dbReference>
<dbReference type="PROSITE" id="PS50949">
    <property type="entry name" value="HTH_GNTR"/>
    <property type="match status" value="1"/>
</dbReference>
<dbReference type="InterPro" id="IPR051446">
    <property type="entry name" value="HTH_trans_reg/aminotransferase"/>
</dbReference>
<dbReference type="GO" id="GO:0008483">
    <property type="term" value="F:transaminase activity"/>
    <property type="evidence" value="ECO:0007669"/>
    <property type="project" value="UniProtKB-KW"/>
</dbReference>
<dbReference type="Gene3D" id="1.10.10.10">
    <property type="entry name" value="Winged helix-like DNA-binding domain superfamily/Winged helix DNA-binding domain"/>
    <property type="match status" value="1"/>
</dbReference>
<dbReference type="Gene3D" id="3.40.640.10">
    <property type="entry name" value="Type I PLP-dependent aspartate aminotransferase-like (Major domain)"/>
    <property type="match status" value="1"/>
</dbReference>
<dbReference type="EMBL" id="VTER01000006">
    <property type="protein sequence ID" value="TYS47977.1"/>
    <property type="molecule type" value="Genomic_DNA"/>
</dbReference>
<comment type="caution">
    <text evidence="9">The sequence shown here is derived from an EMBL/GenBank/DDBJ whole genome shotgun (WGS) entry which is preliminary data.</text>
</comment>
<dbReference type="Pfam" id="PF00392">
    <property type="entry name" value="GntR"/>
    <property type="match status" value="1"/>
</dbReference>
<dbReference type="CDD" id="cd00609">
    <property type="entry name" value="AAT_like"/>
    <property type="match status" value="1"/>
</dbReference>
<evidence type="ECO:0000256" key="6">
    <source>
        <dbReference type="ARBA" id="ARBA00023125"/>
    </source>
</evidence>
<dbReference type="AlphaFoldDB" id="A0A5D4R9G0"/>
<dbReference type="GO" id="GO:0030170">
    <property type="term" value="F:pyridoxal phosphate binding"/>
    <property type="evidence" value="ECO:0007669"/>
    <property type="project" value="InterPro"/>
</dbReference>
<dbReference type="PANTHER" id="PTHR46577:SF1">
    <property type="entry name" value="HTH-TYPE TRANSCRIPTIONAL REGULATORY PROTEIN GABR"/>
    <property type="match status" value="1"/>
</dbReference>
<dbReference type="PANTHER" id="PTHR46577">
    <property type="entry name" value="HTH-TYPE TRANSCRIPTIONAL REGULATORY PROTEIN GABR"/>
    <property type="match status" value="1"/>
</dbReference>
<proteinExistence type="inferred from homology"/>
<evidence type="ECO:0000256" key="2">
    <source>
        <dbReference type="ARBA" id="ARBA00005384"/>
    </source>
</evidence>
<dbReference type="InterPro" id="IPR036390">
    <property type="entry name" value="WH_DNA-bd_sf"/>
</dbReference>
<comment type="cofactor">
    <cofactor evidence="1">
        <name>pyridoxal 5'-phosphate</name>
        <dbReference type="ChEBI" id="CHEBI:597326"/>
    </cofactor>
</comment>
<dbReference type="InterPro" id="IPR015424">
    <property type="entry name" value="PyrdxlP-dep_Trfase"/>
</dbReference>
<keyword evidence="3 9" id="KW-0032">Aminotransferase</keyword>
<evidence type="ECO:0000256" key="7">
    <source>
        <dbReference type="ARBA" id="ARBA00023163"/>
    </source>
</evidence>
<dbReference type="SMART" id="SM00345">
    <property type="entry name" value="HTH_GNTR"/>
    <property type="match status" value="1"/>
</dbReference>
<protein>
    <submittedName>
        <fullName evidence="9">PLP-dependent aminotransferase family protein</fullName>
    </submittedName>
</protein>
<name>A0A5D4R9G0_9BACI</name>
<dbReference type="RefSeq" id="WP_148975290.1">
    <property type="nucleotide sequence ID" value="NZ_VTER01000006.1"/>
</dbReference>
<keyword evidence="9" id="KW-0808">Transferase</keyword>
<evidence type="ECO:0000256" key="5">
    <source>
        <dbReference type="ARBA" id="ARBA00023015"/>
    </source>
</evidence>
<evidence type="ECO:0000313" key="10">
    <source>
        <dbReference type="Proteomes" id="UP000322139"/>
    </source>
</evidence>
<dbReference type="InterPro" id="IPR036388">
    <property type="entry name" value="WH-like_DNA-bd_sf"/>
</dbReference>
<dbReference type="SUPFAM" id="SSF53383">
    <property type="entry name" value="PLP-dependent transferases"/>
    <property type="match status" value="1"/>
</dbReference>
<dbReference type="CDD" id="cd07377">
    <property type="entry name" value="WHTH_GntR"/>
    <property type="match status" value="1"/>
</dbReference>
<organism evidence="9 10">
    <name type="scientific">Bacillus infantis</name>
    <dbReference type="NCBI Taxonomy" id="324767"/>
    <lineage>
        <taxon>Bacteria</taxon>
        <taxon>Bacillati</taxon>
        <taxon>Bacillota</taxon>
        <taxon>Bacilli</taxon>
        <taxon>Bacillales</taxon>
        <taxon>Bacillaceae</taxon>
        <taxon>Bacillus</taxon>
    </lineage>
</organism>
<evidence type="ECO:0000259" key="8">
    <source>
        <dbReference type="PROSITE" id="PS50949"/>
    </source>
</evidence>
<feature type="domain" description="HTH gntR-type" evidence="8">
    <location>
        <begin position="11"/>
        <end position="79"/>
    </location>
</feature>
<sequence length="458" mass="51733">MTPFLDRESQMPLYVQLYQYIKSEIESGKIKPGEKLPSIRRFSRFLDVSKNTVEEAYQQLMAEGYAESRPKSGIIVNKLDEFPLKQEKEQLPVILNEELEKPKIDFQYGHIDAKAFPARGWKNALSEAAFDLSFLQYGDKQGQFSLRSELTGYLYRSRGIECTPEQIIITSGTQNSISVIMSILELRGEVIAMENPGYDGVRKVLMHQGGIVEPVTVEEDGISVEELAEKRAKAVYVTPSHQFPLGMVLPINKRLKLLKWAAETGGYIVEDDYDSEFRYQGQPIPPLKSLDPNERVIYLGTFSKSFLPAARLSYVVLPPALMAGYKRDFSLYSQPVSPIIQEAAARFMKKGYFDQHIRKMRVLYQAKHKILLETISSMMEDKAVVIGQKSGLHILIKLEGRKSEELAVKAAKKGVKVYPANPYWADGEANDLIMLGFGGLSPEEIVEGIKLITETLFE</sequence>
<keyword evidence="4" id="KW-0663">Pyridoxal phosphate</keyword>
<dbReference type="InterPro" id="IPR015421">
    <property type="entry name" value="PyrdxlP-dep_Trfase_major"/>
</dbReference>
<reference evidence="9 10" key="1">
    <citation type="submission" date="2019-08" db="EMBL/GenBank/DDBJ databases">
        <title>Bacillus genomes from the desert of Cuatro Cienegas, Coahuila.</title>
        <authorList>
            <person name="Olmedo-Alvarez G."/>
        </authorList>
    </citation>
    <scope>NUCLEOTIDE SEQUENCE [LARGE SCALE GENOMIC DNA]</scope>
    <source>
        <strain evidence="9 10">CH446_14T</strain>
    </source>
</reference>
<keyword evidence="7" id="KW-0804">Transcription</keyword>
<keyword evidence="5" id="KW-0805">Transcription regulation</keyword>
<dbReference type="InterPro" id="IPR004839">
    <property type="entry name" value="Aminotransferase_I/II_large"/>
</dbReference>
<dbReference type="SUPFAM" id="SSF46785">
    <property type="entry name" value="Winged helix' DNA-binding domain"/>
    <property type="match status" value="1"/>
</dbReference>
<accession>A0A5D4R9G0</accession>
<evidence type="ECO:0000313" key="9">
    <source>
        <dbReference type="EMBL" id="TYS47977.1"/>
    </source>
</evidence>
<dbReference type="Proteomes" id="UP000322139">
    <property type="component" value="Unassembled WGS sequence"/>
</dbReference>
<evidence type="ECO:0000256" key="4">
    <source>
        <dbReference type="ARBA" id="ARBA00022898"/>
    </source>
</evidence>
<keyword evidence="6" id="KW-0238">DNA-binding</keyword>
<gene>
    <name evidence="9" type="ORF">FZD51_13730</name>
</gene>
<evidence type="ECO:0000256" key="3">
    <source>
        <dbReference type="ARBA" id="ARBA00022576"/>
    </source>
</evidence>